<keyword evidence="1" id="KW-1133">Transmembrane helix</keyword>
<protein>
    <submittedName>
        <fullName evidence="2">Uncharacterized protein</fullName>
    </submittedName>
</protein>
<proteinExistence type="predicted"/>
<dbReference type="EMBL" id="JAGPUO010000002">
    <property type="protein sequence ID" value="KAG5664660.1"/>
    <property type="molecule type" value="Genomic_DNA"/>
</dbReference>
<organism evidence="2 3">
    <name type="scientific">Fusarium avenaceum</name>
    <dbReference type="NCBI Taxonomy" id="40199"/>
    <lineage>
        <taxon>Eukaryota</taxon>
        <taxon>Fungi</taxon>
        <taxon>Dikarya</taxon>
        <taxon>Ascomycota</taxon>
        <taxon>Pezizomycotina</taxon>
        <taxon>Sordariomycetes</taxon>
        <taxon>Hypocreomycetidae</taxon>
        <taxon>Hypocreales</taxon>
        <taxon>Nectriaceae</taxon>
        <taxon>Fusarium</taxon>
        <taxon>Fusarium tricinctum species complex</taxon>
    </lineage>
</organism>
<feature type="transmembrane region" description="Helical" evidence="1">
    <location>
        <begin position="114"/>
        <end position="136"/>
    </location>
</feature>
<keyword evidence="1" id="KW-0472">Membrane</keyword>
<name>A0A9P7HFB0_9HYPO</name>
<dbReference type="Proteomes" id="UP000782241">
    <property type="component" value="Unassembled WGS sequence"/>
</dbReference>
<keyword evidence="1" id="KW-0812">Transmembrane</keyword>
<evidence type="ECO:0000313" key="3">
    <source>
        <dbReference type="Proteomes" id="UP000782241"/>
    </source>
</evidence>
<evidence type="ECO:0000313" key="2">
    <source>
        <dbReference type="EMBL" id="KAG5664660.1"/>
    </source>
</evidence>
<comment type="caution">
    <text evidence="2">The sequence shown here is derived from an EMBL/GenBank/DDBJ whole genome shotgun (WGS) entry which is preliminary data.</text>
</comment>
<evidence type="ECO:0000256" key="1">
    <source>
        <dbReference type="SAM" id="Phobius"/>
    </source>
</evidence>
<dbReference type="AlphaFoldDB" id="A0A9P7HFB0"/>
<gene>
    <name evidence="2" type="ORF">KAF25_008394</name>
</gene>
<keyword evidence="3" id="KW-1185">Reference proteome</keyword>
<accession>A0A9P7HFB0</accession>
<sequence>MSNITISPVSGAEPRWGYKDSTKAEFVGLLSIGVLLAALGIGAYVYDTAVKMNRIRDNDHVKDTKVVKACKLYRSSHKHNIIAMISVWLCMCYLSAMSWFIVVQKREMDPLACIAAVSLSLGVAFIFQLIGSYGSLTTFLDLAKSSDTELVDRSPRRDNDVEGGYCSGGLRTPYY</sequence>
<feature type="transmembrane region" description="Helical" evidence="1">
    <location>
        <begin position="26"/>
        <end position="46"/>
    </location>
</feature>
<reference evidence="2" key="1">
    <citation type="submission" date="2021-04" db="EMBL/GenBank/DDBJ databases">
        <title>Draft genome of Fusarium avenaceum strain F156N33, isolated from an atmospheric sample in Virginia.</title>
        <authorList>
            <person name="Yang S."/>
            <person name="Vinatzer B.A."/>
            <person name="Coleman J."/>
        </authorList>
    </citation>
    <scope>NUCLEOTIDE SEQUENCE</scope>
    <source>
        <strain evidence="2">F156N33</strain>
    </source>
</reference>
<feature type="transmembrane region" description="Helical" evidence="1">
    <location>
        <begin position="81"/>
        <end position="102"/>
    </location>
</feature>